<reference evidence="2 3" key="1">
    <citation type="submission" date="2012-02" db="EMBL/GenBank/DDBJ databases">
        <title>Complete genome sequence of Phycisphaera mikurensis NBRC 102666.</title>
        <authorList>
            <person name="Ankai A."/>
            <person name="Hosoyama A."/>
            <person name="Terui Y."/>
            <person name="Sekine M."/>
            <person name="Fukai R."/>
            <person name="Kato Y."/>
            <person name="Nakamura S."/>
            <person name="Yamada-Narita S."/>
            <person name="Kawakoshi A."/>
            <person name="Fukunaga Y."/>
            <person name="Yamazaki S."/>
            <person name="Fujita N."/>
        </authorList>
    </citation>
    <scope>NUCLEOTIDE SEQUENCE [LARGE SCALE GENOMIC DNA]</scope>
    <source>
        <strain evidence="3">NBRC 102666 / KCTC 22515 / FYK2301M01</strain>
    </source>
</reference>
<dbReference type="STRING" id="1142394.PSMK_04650"/>
<keyword evidence="3" id="KW-1185">Reference proteome</keyword>
<evidence type="ECO:0008006" key="4">
    <source>
        <dbReference type="Google" id="ProtNLM"/>
    </source>
</evidence>
<dbReference type="PATRIC" id="fig|1142394.8.peg.474"/>
<name>I0IBI6_PHYMF</name>
<evidence type="ECO:0000313" key="2">
    <source>
        <dbReference type="EMBL" id="BAM02624.1"/>
    </source>
</evidence>
<protein>
    <recommendedName>
        <fullName evidence="4">AB hydrolase-1 domain-containing protein</fullName>
    </recommendedName>
</protein>
<dbReference type="EMBL" id="AP012338">
    <property type="protein sequence ID" value="BAM02624.1"/>
    <property type="molecule type" value="Genomic_DNA"/>
</dbReference>
<dbReference type="KEGG" id="phm:PSMK_04650"/>
<feature type="compositionally biased region" description="Low complexity" evidence="1">
    <location>
        <begin position="1"/>
        <end position="10"/>
    </location>
</feature>
<dbReference type="InterPro" id="IPR029058">
    <property type="entry name" value="AB_hydrolase_fold"/>
</dbReference>
<evidence type="ECO:0000313" key="3">
    <source>
        <dbReference type="Proteomes" id="UP000007881"/>
    </source>
</evidence>
<evidence type="ECO:0000256" key="1">
    <source>
        <dbReference type="SAM" id="MobiDB-lite"/>
    </source>
</evidence>
<gene>
    <name evidence="2" type="ordered locus">PSMK_04650</name>
</gene>
<sequence>MAGLGDTRTGGACGGPGGCALASPARSLPRREYERPDPRRQRVLPAEPAAPVAFAALRSFAGMVKHHSCGVAGTGEPVVLLALHGTGGDAAAVVQRWRERWSRFGRRPLRLFCPQLETPYQFLLGRPGKPDPDAGVLADLAEAGHAGPICVQGHSGGAQFAHRFAMRHPRRVACCVALAAGSWTLPGGRWTGMMAEERWLDRPDEHPGFASPAVRAAAARPAAGPIDRIAWMTGCGDADLPSRVASAAGFASALRCAGAAVLETNWHGGHEDEPAYVAAAAVALMEHATRRP</sequence>
<accession>I0IBI6</accession>
<dbReference type="Gene3D" id="3.40.50.1820">
    <property type="entry name" value="alpha/beta hydrolase"/>
    <property type="match status" value="1"/>
</dbReference>
<dbReference type="HOGENOM" id="CLU_952659_0_0_0"/>
<feature type="compositionally biased region" description="Basic and acidic residues" evidence="1">
    <location>
        <begin position="29"/>
        <end position="40"/>
    </location>
</feature>
<proteinExistence type="predicted"/>
<dbReference type="Proteomes" id="UP000007881">
    <property type="component" value="Chromosome"/>
</dbReference>
<feature type="region of interest" description="Disordered" evidence="1">
    <location>
        <begin position="1"/>
        <end position="45"/>
    </location>
</feature>
<dbReference type="SUPFAM" id="SSF53474">
    <property type="entry name" value="alpha/beta-Hydrolases"/>
    <property type="match status" value="1"/>
</dbReference>
<dbReference type="AlphaFoldDB" id="I0IBI6"/>
<organism evidence="2 3">
    <name type="scientific">Phycisphaera mikurensis (strain NBRC 102666 / KCTC 22515 / FYK2301M01)</name>
    <dbReference type="NCBI Taxonomy" id="1142394"/>
    <lineage>
        <taxon>Bacteria</taxon>
        <taxon>Pseudomonadati</taxon>
        <taxon>Planctomycetota</taxon>
        <taxon>Phycisphaerae</taxon>
        <taxon>Phycisphaerales</taxon>
        <taxon>Phycisphaeraceae</taxon>
        <taxon>Phycisphaera</taxon>
    </lineage>
</organism>